<accession>A0A0P6XWW9</accession>
<dbReference type="InterPro" id="IPR045062">
    <property type="entry name" value="Cyt_c_biogenesis_CcsA/CcmC"/>
</dbReference>
<dbReference type="AlphaFoldDB" id="A0A0P6XWW9"/>
<dbReference type="GO" id="GO:0015232">
    <property type="term" value="F:heme transmembrane transporter activity"/>
    <property type="evidence" value="ECO:0007669"/>
    <property type="project" value="InterPro"/>
</dbReference>
<dbReference type="GO" id="GO:0020037">
    <property type="term" value="F:heme binding"/>
    <property type="evidence" value="ECO:0007669"/>
    <property type="project" value="InterPro"/>
</dbReference>
<sequence length="320" mass="35814">MLATTFKWFTGIWLGLVAVAMFLWVPAHEGLGNVGRIVIMHVPTGWLTSVAFLFSAIYSWRYLRHGRARDDALALAAAELGLIFSVLATVTGAIFAKVVWGTYWNWDPRETAIAALMLIYAAYFALRTSIEDRQRQRYLGSIYALLAFVAVPFLIFVIPRVTDDTLHPNCAILNTPNCQGIELTENGRIIGTVEDFKVELLGIEQQADLTVATVSIVSNGTNYTLKPSFNRASNKPETIERLPETLRDVQIKRLVGEPGNQTVEIAIANTGNIGLLTEQRTLLTFFASLFGFTLLFFWLWWLRADVLDINEQLVQQGITI</sequence>
<evidence type="ECO:0000313" key="11">
    <source>
        <dbReference type="Proteomes" id="UP000050277"/>
    </source>
</evidence>
<feature type="transmembrane region" description="Helical" evidence="8">
    <location>
        <begin position="282"/>
        <end position="302"/>
    </location>
</feature>
<organism evidence="10 11">
    <name type="scientific">Herpetosiphon geysericola</name>
    <dbReference type="NCBI Taxonomy" id="70996"/>
    <lineage>
        <taxon>Bacteria</taxon>
        <taxon>Bacillati</taxon>
        <taxon>Chloroflexota</taxon>
        <taxon>Chloroflexia</taxon>
        <taxon>Herpetosiphonales</taxon>
        <taxon>Herpetosiphonaceae</taxon>
        <taxon>Herpetosiphon</taxon>
    </lineage>
</organism>
<dbReference type="RefSeq" id="WP_054534231.1">
    <property type="nucleotide sequence ID" value="NZ_LGKP01000015.1"/>
</dbReference>
<dbReference type="PRINTS" id="PR01386">
    <property type="entry name" value="CCMCBIOGNSIS"/>
</dbReference>
<dbReference type="STRING" id="70996.SE18_09625"/>
<keyword evidence="5" id="KW-0201">Cytochrome c-type biogenesis</keyword>
<name>A0A0P6XWW9_9CHLR</name>
<protein>
    <recommendedName>
        <fullName evidence="3">Heme exporter protein C</fullName>
    </recommendedName>
</protein>
<feature type="transmembrane region" description="Helical" evidence="8">
    <location>
        <begin position="7"/>
        <end position="25"/>
    </location>
</feature>
<dbReference type="PANTHER" id="PTHR30071:SF1">
    <property type="entry name" value="CYTOCHROME B_B6 PROTEIN-RELATED"/>
    <property type="match status" value="1"/>
</dbReference>
<gene>
    <name evidence="10" type="ORF">SE18_09625</name>
</gene>
<feature type="transmembrane region" description="Helical" evidence="8">
    <location>
        <begin position="138"/>
        <end position="158"/>
    </location>
</feature>
<evidence type="ECO:0000256" key="6">
    <source>
        <dbReference type="ARBA" id="ARBA00022989"/>
    </source>
</evidence>
<keyword evidence="6 8" id="KW-1133">Transmembrane helix</keyword>
<evidence type="ECO:0000256" key="8">
    <source>
        <dbReference type="SAM" id="Phobius"/>
    </source>
</evidence>
<feature type="transmembrane region" description="Helical" evidence="8">
    <location>
        <begin position="108"/>
        <end position="126"/>
    </location>
</feature>
<dbReference type="GO" id="GO:0017004">
    <property type="term" value="P:cytochrome complex assembly"/>
    <property type="evidence" value="ECO:0007669"/>
    <property type="project" value="UniProtKB-KW"/>
</dbReference>
<evidence type="ECO:0000256" key="7">
    <source>
        <dbReference type="ARBA" id="ARBA00023136"/>
    </source>
</evidence>
<evidence type="ECO:0000259" key="9">
    <source>
        <dbReference type="Pfam" id="PF01578"/>
    </source>
</evidence>
<dbReference type="InterPro" id="IPR027469">
    <property type="entry name" value="Cation_efflux_TMD_sf"/>
</dbReference>
<evidence type="ECO:0000313" key="10">
    <source>
        <dbReference type="EMBL" id="KPL88913.1"/>
    </source>
</evidence>
<keyword evidence="11" id="KW-1185">Reference proteome</keyword>
<dbReference type="GO" id="GO:0005886">
    <property type="term" value="C:plasma membrane"/>
    <property type="evidence" value="ECO:0007669"/>
    <property type="project" value="TreeGrafter"/>
</dbReference>
<evidence type="ECO:0000256" key="2">
    <source>
        <dbReference type="ARBA" id="ARBA00005840"/>
    </source>
</evidence>
<feature type="transmembrane region" description="Helical" evidence="8">
    <location>
        <begin position="72"/>
        <end position="96"/>
    </location>
</feature>
<evidence type="ECO:0000256" key="3">
    <source>
        <dbReference type="ARBA" id="ARBA00016463"/>
    </source>
</evidence>
<dbReference type="Pfam" id="PF01578">
    <property type="entry name" value="Cytochrom_C_asm"/>
    <property type="match status" value="1"/>
</dbReference>
<feature type="domain" description="Cytochrome c assembly protein" evidence="9">
    <location>
        <begin position="26"/>
        <end position="158"/>
    </location>
</feature>
<dbReference type="InterPro" id="IPR003557">
    <property type="entry name" value="Cyt_c_biogenesis_CcmC"/>
</dbReference>
<proteinExistence type="inferred from homology"/>
<dbReference type="OrthoDB" id="9814290at2"/>
<dbReference type="EMBL" id="LGKP01000015">
    <property type="protein sequence ID" value="KPL88913.1"/>
    <property type="molecule type" value="Genomic_DNA"/>
</dbReference>
<feature type="transmembrane region" description="Helical" evidence="8">
    <location>
        <begin position="37"/>
        <end position="60"/>
    </location>
</feature>
<dbReference type="SUPFAM" id="SSF161111">
    <property type="entry name" value="Cation efflux protein transmembrane domain-like"/>
    <property type="match status" value="1"/>
</dbReference>
<evidence type="ECO:0000256" key="1">
    <source>
        <dbReference type="ARBA" id="ARBA00004141"/>
    </source>
</evidence>
<comment type="subcellular location">
    <subcellularLocation>
        <location evidence="1">Membrane</location>
        <topology evidence="1">Multi-pass membrane protein</topology>
    </subcellularLocation>
</comment>
<reference evidence="10 11" key="1">
    <citation type="submission" date="2015-07" db="EMBL/GenBank/DDBJ databases">
        <title>Whole genome sequence of Herpetosiphon geysericola DSM 7119.</title>
        <authorList>
            <person name="Hemp J."/>
            <person name="Ward L.M."/>
            <person name="Pace L.A."/>
            <person name="Fischer W.W."/>
        </authorList>
    </citation>
    <scope>NUCLEOTIDE SEQUENCE [LARGE SCALE GENOMIC DNA]</scope>
    <source>
        <strain evidence="10 11">DSM 7119</strain>
    </source>
</reference>
<dbReference type="InterPro" id="IPR002541">
    <property type="entry name" value="Cyt_c_assembly"/>
</dbReference>
<evidence type="ECO:0000256" key="4">
    <source>
        <dbReference type="ARBA" id="ARBA00022692"/>
    </source>
</evidence>
<keyword evidence="7 8" id="KW-0472">Membrane</keyword>
<keyword evidence="4 8" id="KW-0812">Transmembrane</keyword>
<dbReference type="Proteomes" id="UP000050277">
    <property type="component" value="Unassembled WGS sequence"/>
</dbReference>
<dbReference type="PANTHER" id="PTHR30071">
    <property type="entry name" value="HEME EXPORTER PROTEIN C"/>
    <property type="match status" value="1"/>
</dbReference>
<comment type="similarity">
    <text evidence="2">Belongs to the CcmC/CycZ/HelC family.</text>
</comment>
<comment type="caution">
    <text evidence="10">The sequence shown here is derived from an EMBL/GenBank/DDBJ whole genome shotgun (WGS) entry which is preliminary data.</text>
</comment>
<evidence type="ECO:0000256" key="5">
    <source>
        <dbReference type="ARBA" id="ARBA00022748"/>
    </source>
</evidence>